<name>A0A225UYR2_9STRA</name>
<comment type="caution">
    <text evidence="1">The sequence shown here is derived from an EMBL/GenBank/DDBJ whole genome shotgun (WGS) entry which is preliminary data.</text>
</comment>
<sequence length="63" mass="7210">MEIMRRKLARSLQHEIKDVLAHVAVTHRDLVRQFNRRFDDHGGKGPVLDPTQVMNALMSVTSS</sequence>
<evidence type="ECO:0000313" key="2">
    <source>
        <dbReference type="Proteomes" id="UP000198211"/>
    </source>
</evidence>
<dbReference type="Proteomes" id="UP000198211">
    <property type="component" value="Unassembled WGS sequence"/>
</dbReference>
<dbReference type="AlphaFoldDB" id="A0A225UYR2"/>
<reference evidence="2" key="1">
    <citation type="submission" date="2017-03" db="EMBL/GenBank/DDBJ databases">
        <title>Phytopthora megakarya and P. palmivora, two closely related causual agents of cacao black pod achieved similar genome size and gene model numbers by different mechanisms.</title>
        <authorList>
            <person name="Ali S."/>
            <person name="Shao J."/>
            <person name="Larry D.J."/>
            <person name="Kronmiller B."/>
            <person name="Shen D."/>
            <person name="Strem M.D."/>
            <person name="Melnick R.L."/>
            <person name="Guiltinan M.J."/>
            <person name="Tyler B.M."/>
            <person name="Meinhardt L.W."/>
            <person name="Bailey B.A."/>
        </authorList>
    </citation>
    <scope>NUCLEOTIDE SEQUENCE [LARGE SCALE GENOMIC DNA]</scope>
    <source>
        <strain evidence="2">zdho120</strain>
    </source>
</reference>
<gene>
    <name evidence="1" type="ORF">PHMEG_00030452</name>
</gene>
<proteinExistence type="predicted"/>
<organism evidence="1 2">
    <name type="scientific">Phytophthora megakarya</name>
    <dbReference type="NCBI Taxonomy" id="4795"/>
    <lineage>
        <taxon>Eukaryota</taxon>
        <taxon>Sar</taxon>
        <taxon>Stramenopiles</taxon>
        <taxon>Oomycota</taxon>
        <taxon>Peronosporomycetes</taxon>
        <taxon>Peronosporales</taxon>
        <taxon>Peronosporaceae</taxon>
        <taxon>Phytophthora</taxon>
    </lineage>
</organism>
<protein>
    <submittedName>
        <fullName evidence="1">Uncharacterized protein</fullName>
    </submittedName>
</protein>
<evidence type="ECO:0000313" key="1">
    <source>
        <dbReference type="EMBL" id="OWY98715.1"/>
    </source>
</evidence>
<keyword evidence="2" id="KW-1185">Reference proteome</keyword>
<dbReference type="EMBL" id="NBNE01009145">
    <property type="protein sequence ID" value="OWY98715.1"/>
    <property type="molecule type" value="Genomic_DNA"/>
</dbReference>
<accession>A0A225UYR2</accession>